<name>A0A167WJ39_9AGAM</name>
<protein>
    <submittedName>
        <fullName evidence="1">Uncharacterized protein</fullName>
    </submittedName>
</protein>
<gene>
    <name evidence="1" type="ORF">FIBSPDRAFT_764856</name>
</gene>
<proteinExistence type="predicted"/>
<reference evidence="1 2" key="1">
    <citation type="journal article" date="2016" name="Mol. Biol. Evol.">
        <title>Comparative Genomics of Early-Diverging Mushroom-Forming Fungi Provides Insights into the Origins of Lignocellulose Decay Capabilities.</title>
        <authorList>
            <person name="Nagy L.G."/>
            <person name="Riley R."/>
            <person name="Tritt A."/>
            <person name="Adam C."/>
            <person name="Daum C."/>
            <person name="Floudas D."/>
            <person name="Sun H."/>
            <person name="Yadav J.S."/>
            <person name="Pangilinan J."/>
            <person name="Larsson K.H."/>
            <person name="Matsuura K."/>
            <person name="Barry K."/>
            <person name="Labutti K."/>
            <person name="Kuo R."/>
            <person name="Ohm R.A."/>
            <person name="Bhattacharya S.S."/>
            <person name="Shirouzu T."/>
            <person name="Yoshinaga Y."/>
            <person name="Martin F.M."/>
            <person name="Grigoriev I.V."/>
            <person name="Hibbett D.S."/>
        </authorList>
    </citation>
    <scope>NUCLEOTIDE SEQUENCE [LARGE SCALE GENOMIC DNA]</scope>
    <source>
        <strain evidence="1 2">CBS 109695</strain>
    </source>
</reference>
<evidence type="ECO:0000313" key="1">
    <source>
        <dbReference type="EMBL" id="KZP06157.1"/>
    </source>
</evidence>
<evidence type="ECO:0000313" key="2">
    <source>
        <dbReference type="Proteomes" id="UP000076532"/>
    </source>
</evidence>
<dbReference type="Proteomes" id="UP000076532">
    <property type="component" value="Unassembled WGS sequence"/>
</dbReference>
<organism evidence="1 2">
    <name type="scientific">Athelia psychrophila</name>
    <dbReference type="NCBI Taxonomy" id="1759441"/>
    <lineage>
        <taxon>Eukaryota</taxon>
        <taxon>Fungi</taxon>
        <taxon>Dikarya</taxon>
        <taxon>Basidiomycota</taxon>
        <taxon>Agaricomycotina</taxon>
        <taxon>Agaricomycetes</taxon>
        <taxon>Agaricomycetidae</taxon>
        <taxon>Atheliales</taxon>
        <taxon>Atheliaceae</taxon>
        <taxon>Athelia</taxon>
    </lineage>
</organism>
<keyword evidence="2" id="KW-1185">Reference proteome</keyword>
<accession>A0A167WJ39</accession>
<dbReference type="EMBL" id="KV417801">
    <property type="protein sequence ID" value="KZP06157.1"/>
    <property type="molecule type" value="Genomic_DNA"/>
</dbReference>
<dbReference type="OrthoDB" id="2658589at2759"/>
<sequence length="121" mass="14142">MPIHFGDDKKTYWDDELQDEDINIMCGVYNIYSGRHETQVSHSSWWPKPNIWKGSGLNVGYWSPTCEEWYQRRLQAIHNGTATLRTATQWRSALQFYKKTPRFITAIREQSAKAIIGTVSM</sequence>
<dbReference type="AlphaFoldDB" id="A0A167WJ39"/>